<dbReference type="OrthoDB" id="9810918at2"/>
<evidence type="ECO:0000313" key="5">
    <source>
        <dbReference type="EMBL" id="ASS96120.1"/>
    </source>
</evidence>
<feature type="transmembrane region" description="Helical" evidence="2">
    <location>
        <begin position="187"/>
        <end position="204"/>
    </location>
</feature>
<evidence type="ECO:0000259" key="4">
    <source>
        <dbReference type="Pfam" id="PF04536"/>
    </source>
</evidence>
<keyword evidence="2" id="KW-0812">Transmembrane</keyword>
<evidence type="ECO:0000256" key="2">
    <source>
        <dbReference type="SAM" id="Phobius"/>
    </source>
</evidence>
<dbReference type="PANTHER" id="PTHR30373:SF2">
    <property type="entry name" value="UPF0603 PROTEIN YGCG"/>
    <property type="match status" value="1"/>
</dbReference>
<dbReference type="PANTHER" id="PTHR30373">
    <property type="entry name" value="UPF0603 PROTEIN YGCG"/>
    <property type="match status" value="1"/>
</dbReference>
<dbReference type="Proteomes" id="UP000214618">
    <property type="component" value="Chromosome"/>
</dbReference>
<dbReference type="Pfam" id="PF04536">
    <property type="entry name" value="TPM_phosphatase"/>
    <property type="match status" value="1"/>
</dbReference>
<dbReference type="AlphaFoldDB" id="A0A223ELK7"/>
<sequence>MKKLAVFALIFILTCSLANVVAAQPNIPEPVGDIYVQDFAGVLDDQEKSELIELGKRLDDATKAQISVLTVDSMEGSEIEEYSVEALRSFKLGDAELNNGVLIVLAMEEQKIRIEVGYGLEGAITDIKSGQILDNVAIPALKEGKYDVALTETYKAVYNDVTKEYNLGDEFYQDLSVQPESENFQPSGLQIFLFIIVVIIVFILDAKFFKGFFLQMLINILLIIISRGGGGGRGGGSGGPRGGGGGSSGGGGASRGW</sequence>
<accession>A0A223ELK7</accession>
<protein>
    <recommendedName>
        <fullName evidence="4">TPM domain-containing protein</fullName>
    </recommendedName>
</protein>
<keyword evidence="2" id="KW-1133">Transmembrane helix</keyword>
<feature type="domain" description="TPM" evidence="4">
    <location>
        <begin position="36"/>
        <end position="158"/>
    </location>
</feature>
<evidence type="ECO:0000256" key="1">
    <source>
        <dbReference type="SAM" id="MobiDB-lite"/>
    </source>
</evidence>
<dbReference type="RefSeq" id="WP_063232957.1">
    <property type="nucleotide sequence ID" value="NZ_BCVO01000005.1"/>
</dbReference>
<dbReference type="Gene3D" id="3.10.310.50">
    <property type="match status" value="1"/>
</dbReference>
<feature type="chain" id="PRO_5039717172" description="TPM domain-containing protein" evidence="3">
    <location>
        <begin position="19"/>
        <end position="257"/>
    </location>
</feature>
<feature type="transmembrane region" description="Helical" evidence="2">
    <location>
        <begin position="211"/>
        <end position="230"/>
    </location>
</feature>
<dbReference type="InterPro" id="IPR007621">
    <property type="entry name" value="TPM_dom"/>
</dbReference>
<evidence type="ECO:0000256" key="3">
    <source>
        <dbReference type="SAM" id="SignalP"/>
    </source>
</evidence>
<keyword evidence="3" id="KW-0732">Signal</keyword>
<reference evidence="5 6" key="1">
    <citation type="submission" date="2016-10" db="EMBL/GenBank/DDBJ databases">
        <title>The whole genome sequencing and assembly of Bacillus simplex DSM 1321 strain.</title>
        <authorList>
            <person name="Park M.-K."/>
            <person name="Lee Y.-J."/>
            <person name="Yi H."/>
            <person name="Bahn Y.-S."/>
            <person name="Kim J.F."/>
            <person name="Lee D.-W."/>
        </authorList>
    </citation>
    <scope>NUCLEOTIDE SEQUENCE [LARGE SCALE GENOMIC DNA]</scope>
    <source>
        <strain evidence="5 6">DSM 1321</strain>
    </source>
</reference>
<keyword evidence="2" id="KW-0472">Membrane</keyword>
<organism evidence="5 6">
    <name type="scientific">Peribacillus simplex NBRC 15720 = DSM 1321</name>
    <dbReference type="NCBI Taxonomy" id="1349754"/>
    <lineage>
        <taxon>Bacteria</taxon>
        <taxon>Bacillati</taxon>
        <taxon>Bacillota</taxon>
        <taxon>Bacilli</taxon>
        <taxon>Bacillales</taxon>
        <taxon>Bacillaceae</taxon>
        <taxon>Peribacillus</taxon>
    </lineage>
</organism>
<gene>
    <name evidence="5" type="ORF">BS1321_20720</name>
</gene>
<dbReference type="EMBL" id="CP017704">
    <property type="protein sequence ID" value="ASS96120.1"/>
    <property type="molecule type" value="Genomic_DNA"/>
</dbReference>
<proteinExistence type="predicted"/>
<evidence type="ECO:0000313" key="6">
    <source>
        <dbReference type="Proteomes" id="UP000214618"/>
    </source>
</evidence>
<name>A0A223ELK7_9BACI</name>
<dbReference type="GeneID" id="56475195"/>
<feature type="region of interest" description="Disordered" evidence="1">
    <location>
        <begin position="234"/>
        <end position="257"/>
    </location>
</feature>
<feature type="signal peptide" evidence="3">
    <location>
        <begin position="1"/>
        <end position="18"/>
    </location>
</feature>